<organism evidence="2 3">
    <name type="scientific">Thalassiosira oceanica</name>
    <name type="common">Marine diatom</name>
    <dbReference type="NCBI Taxonomy" id="159749"/>
    <lineage>
        <taxon>Eukaryota</taxon>
        <taxon>Sar</taxon>
        <taxon>Stramenopiles</taxon>
        <taxon>Ochrophyta</taxon>
        <taxon>Bacillariophyta</taxon>
        <taxon>Coscinodiscophyceae</taxon>
        <taxon>Thalassiosirophycidae</taxon>
        <taxon>Thalassiosirales</taxon>
        <taxon>Thalassiosiraceae</taxon>
        <taxon>Thalassiosira</taxon>
    </lineage>
</organism>
<feature type="non-terminal residue" evidence="2">
    <location>
        <position position="379"/>
    </location>
</feature>
<dbReference type="AlphaFoldDB" id="K0TNZ1"/>
<evidence type="ECO:0000256" key="1">
    <source>
        <dbReference type="SAM" id="MobiDB-lite"/>
    </source>
</evidence>
<protein>
    <submittedName>
        <fullName evidence="2">Uncharacterized protein</fullName>
    </submittedName>
</protein>
<sequence length="379" mass="40404">MDVQEGPVGRTGMLKEPMSSGMGVSAWGTLGRNARRGSQPREAKLVQPPPSDPVALEESWSSRHSRQPRGLVDCRIVSRPKSQDASFGESRQKICPVARLETPPRPKRISSAPRAGERPSSSSRSALAPPAPTPPTRPRPSPKKRCGVVPVAPGFSTRPVGLPHQSRAGESGRGLTSPLPAAPPVLPRLLQLDQPPLVVATERQHGAVRASLAQAHPVQPPDRPPGQRQDVQLVVADEAVPAPAEAQDEPLVEARDDVQTFKLVRSSRRCAQRWQGGAEAQEGSRLAPSDVAIVSLTSLSVDTRMSCKVVVIKSTKSSTSVKPPTGQQKNINLGIFSPLSAGHSLSSDRNRPSSRAPSCSTRPPLQHGPLDFCRPTALS</sequence>
<evidence type="ECO:0000313" key="2">
    <source>
        <dbReference type="EMBL" id="EJK77516.1"/>
    </source>
</evidence>
<feature type="region of interest" description="Disordered" evidence="1">
    <location>
        <begin position="340"/>
        <end position="379"/>
    </location>
</feature>
<feature type="region of interest" description="Disordered" evidence="1">
    <location>
        <begin position="1"/>
        <end position="182"/>
    </location>
</feature>
<gene>
    <name evidence="2" type="ORF">THAOC_00650</name>
</gene>
<accession>K0TNZ1</accession>
<feature type="region of interest" description="Disordered" evidence="1">
    <location>
        <begin position="208"/>
        <end position="228"/>
    </location>
</feature>
<keyword evidence="3" id="KW-1185">Reference proteome</keyword>
<comment type="caution">
    <text evidence="2">The sequence shown here is derived from an EMBL/GenBank/DDBJ whole genome shotgun (WGS) entry which is preliminary data.</text>
</comment>
<feature type="compositionally biased region" description="Pro residues" evidence="1">
    <location>
        <begin position="129"/>
        <end position="139"/>
    </location>
</feature>
<proteinExistence type="predicted"/>
<feature type="compositionally biased region" description="Low complexity" evidence="1">
    <location>
        <begin position="110"/>
        <end position="128"/>
    </location>
</feature>
<dbReference type="EMBL" id="AGNL01000768">
    <property type="protein sequence ID" value="EJK77516.1"/>
    <property type="molecule type" value="Genomic_DNA"/>
</dbReference>
<name>K0TNZ1_THAOC</name>
<feature type="compositionally biased region" description="Polar residues" evidence="1">
    <location>
        <begin position="352"/>
        <end position="363"/>
    </location>
</feature>
<evidence type="ECO:0000313" key="3">
    <source>
        <dbReference type="Proteomes" id="UP000266841"/>
    </source>
</evidence>
<reference evidence="2 3" key="1">
    <citation type="journal article" date="2012" name="Genome Biol.">
        <title>Genome and low-iron response of an oceanic diatom adapted to chronic iron limitation.</title>
        <authorList>
            <person name="Lommer M."/>
            <person name="Specht M."/>
            <person name="Roy A.S."/>
            <person name="Kraemer L."/>
            <person name="Andreson R."/>
            <person name="Gutowska M.A."/>
            <person name="Wolf J."/>
            <person name="Bergner S.V."/>
            <person name="Schilhabel M.B."/>
            <person name="Klostermeier U.C."/>
            <person name="Beiko R.G."/>
            <person name="Rosenstiel P."/>
            <person name="Hippler M."/>
            <person name="Laroche J."/>
        </authorList>
    </citation>
    <scope>NUCLEOTIDE SEQUENCE [LARGE SCALE GENOMIC DNA]</scope>
    <source>
        <strain evidence="2 3">CCMP1005</strain>
    </source>
</reference>
<dbReference type="Proteomes" id="UP000266841">
    <property type="component" value="Unassembled WGS sequence"/>
</dbReference>